<comment type="caution">
    <text evidence="1">The sequence shown here is derived from an EMBL/GenBank/DDBJ whole genome shotgun (WGS) entry which is preliminary data.</text>
</comment>
<organism evidence="1 2">
    <name type="scientific">Austropuccinia psidii MF-1</name>
    <dbReference type="NCBI Taxonomy" id="1389203"/>
    <lineage>
        <taxon>Eukaryota</taxon>
        <taxon>Fungi</taxon>
        <taxon>Dikarya</taxon>
        <taxon>Basidiomycota</taxon>
        <taxon>Pucciniomycotina</taxon>
        <taxon>Pucciniomycetes</taxon>
        <taxon>Pucciniales</taxon>
        <taxon>Sphaerophragmiaceae</taxon>
        <taxon>Austropuccinia</taxon>
    </lineage>
</organism>
<evidence type="ECO:0000313" key="1">
    <source>
        <dbReference type="EMBL" id="MBW0468145.1"/>
    </source>
</evidence>
<evidence type="ECO:0000313" key="2">
    <source>
        <dbReference type="Proteomes" id="UP000765509"/>
    </source>
</evidence>
<accession>A0A9Q3GIC4</accession>
<reference evidence="1" key="1">
    <citation type="submission" date="2021-03" db="EMBL/GenBank/DDBJ databases">
        <title>Draft genome sequence of rust myrtle Austropuccinia psidii MF-1, a brazilian biotype.</title>
        <authorList>
            <person name="Quecine M.C."/>
            <person name="Pachon D.M.R."/>
            <person name="Bonatelli M.L."/>
            <person name="Correr F.H."/>
            <person name="Franceschini L.M."/>
            <person name="Leite T.F."/>
            <person name="Margarido G.R.A."/>
            <person name="Almeida C.A."/>
            <person name="Ferrarezi J.A."/>
            <person name="Labate C.A."/>
        </authorList>
    </citation>
    <scope>NUCLEOTIDE SEQUENCE</scope>
    <source>
        <strain evidence="1">MF-1</strain>
    </source>
</reference>
<dbReference type="EMBL" id="AVOT02001784">
    <property type="protein sequence ID" value="MBW0468145.1"/>
    <property type="molecule type" value="Genomic_DNA"/>
</dbReference>
<dbReference type="Proteomes" id="UP000765509">
    <property type="component" value="Unassembled WGS sequence"/>
</dbReference>
<gene>
    <name evidence="1" type="ORF">O181_007860</name>
</gene>
<dbReference type="AlphaFoldDB" id="A0A9Q3GIC4"/>
<sequence length="138" mass="16353">MNTHESNHKFLTQLPRELENSVKCKFNKDCTLDDIANTFQDVRKRKKIWKYSLYKIKGFREKRTQRVDNKPREQAEVSKKKESCHDCCSTDHYADSFPKKKKISAIKEVPVEKFKQKNLTLTLWVIPSGKNLMMTKTQ</sequence>
<proteinExistence type="predicted"/>
<keyword evidence="2" id="KW-1185">Reference proteome</keyword>
<name>A0A9Q3GIC4_9BASI</name>
<protein>
    <submittedName>
        <fullName evidence="1">Uncharacterized protein</fullName>
    </submittedName>
</protein>